<dbReference type="AlphaFoldDB" id="A0A7G1P6V9"/>
<evidence type="ECO:0000313" key="2">
    <source>
        <dbReference type="EMBL" id="BCL29547.1"/>
    </source>
</evidence>
<dbReference type="EMBL" id="AP023440">
    <property type="protein sequence ID" value="BCL29547.1"/>
    <property type="molecule type" value="Genomic_DNA"/>
</dbReference>
<reference evidence="2 3" key="1">
    <citation type="journal article" date="2014" name="Int. J. Syst. Evol. Microbiol.">
        <title>Complete genome sequence of Corynebacterium casei LMG S-19264T (=DSM 44701T), isolated from a smear-ripened cheese.</title>
        <authorList>
            <consortium name="US DOE Joint Genome Institute (JGI-PGF)"/>
            <person name="Walter F."/>
            <person name="Albersmeier A."/>
            <person name="Kalinowski J."/>
            <person name="Ruckert C."/>
        </authorList>
    </citation>
    <scope>NUCLEOTIDE SEQUENCE [LARGE SCALE GENOMIC DNA]</scope>
    <source>
        <strain evidence="2 3">JCM 4677</strain>
    </source>
</reference>
<protein>
    <recommendedName>
        <fullName evidence="1">Shedu protein SduA C-terminal domain-containing protein</fullName>
    </recommendedName>
</protein>
<evidence type="ECO:0000259" key="1">
    <source>
        <dbReference type="Pfam" id="PF14082"/>
    </source>
</evidence>
<proteinExistence type="predicted"/>
<name>A0A7G1P6V9_9ACTN</name>
<organism evidence="2 3">
    <name type="scientific">Streptomyces aurantiacus</name>
    <dbReference type="NCBI Taxonomy" id="47760"/>
    <lineage>
        <taxon>Bacteria</taxon>
        <taxon>Bacillati</taxon>
        <taxon>Actinomycetota</taxon>
        <taxon>Actinomycetes</taxon>
        <taxon>Kitasatosporales</taxon>
        <taxon>Streptomycetaceae</taxon>
        <taxon>Streptomyces</taxon>
        <taxon>Streptomyces aurantiacus group</taxon>
    </lineage>
</organism>
<evidence type="ECO:0000313" key="3">
    <source>
        <dbReference type="Proteomes" id="UP000516444"/>
    </source>
</evidence>
<dbReference type="Pfam" id="PF14082">
    <property type="entry name" value="SduA_C"/>
    <property type="match status" value="1"/>
</dbReference>
<feature type="domain" description="Shedu protein SduA C-terminal" evidence="1">
    <location>
        <begin position="230"/>
        <end position="379"/>
    </location>
</feature>
<dbReference type="RefSeq" id="WP_190851665.1">
    <property type="nucleotide sequence ID" value="NZ_AP023440.1"/>
</dbReference>
<gene>
    <name evidence="2" type="ORF">GCM10017557_44060</name>
</gene>
<sequence length="405" mass="44429">MTTFRSGFTLWQLVQTARELNEDARVRERVDAVLHIMGGLGGAYGKGRPLVNALEDVAQEAIRQGDFAFAQRFQRFAAYAGGELFLDILENYYDDEARQRSEKHMRRMAALGADRAVATLDVLCRDKPGASAADARDLFRGIAQSVDYLGLGDGEGGIRLSTKEARQLQGYGHMEMVLRNLPRPASAEAARMMGDVLADADAGMLAQLLELRARQAGLAALRTAVEDPDSSESALHGCLKNQEWIFGGAYVAELARRQYTPDAILDIPLLRGDGSLHVVELKRANIKDLVIRRSGHLMLGAPAHRAVSQAQNYLRAMDENRPSILAEHGVDTRRASATVVIGHPRYVTGDVTSQEIAETLRTYNTHQARIEVITYETLLDSASRMLALSSARQDADLDPDEESAA</sequence>
<dbReference type="InterPro" id="IPR025359">
    <property type="entry name" value="SduA_C"/>
</dbReference>
<keyword evidence="3" id="KW-1185">Reference proteome</keyword>
<dbReference type="KEGG" id="sgm:GCM10017557_44060"/>
<dbReference type="Proteomes" id="UP000516444">
    <property type="component" value="Chromosome"/>
</dbReference>
<accession>A0A7G1P6V9</accession>